<dbReference type="GO" id="GO:0016887">
    <property type="term" value="F:ATP hydrolysis activity"/>
    <property type="evidence" value="ECO:0007669"/>
    <property type="project" value="InterPro"/>
</dbReference>
<dbReference type="SUPFAM" id="SSF52540">
    <property type="entry name" value="P-loop containing nucleoside triphosphate hydrolases"/>
    <property type="match status" value="1"/>
</dbReference>
<dbReference type="GO" id="GO:0005524">
    <property type="term" value="F:ATP binding"/>
    <property type="evidence" value="ECO:0007669"/>
    <property type="project" value="UniProtKB-KW"/>
</dbReference>
<dbReference type="EC" id="3.6.3.27" evidence="5"/>
<keyword evidence="1" id="KW-0813">Transport</keyword>
<dbReference type="PROSITE" id="PS50893">
    <property type="entry name" value="ABC_TRANSPORTER_2"/>
    <property type="match status" value="1"/>
</dbReference>
<dbReference type="PANTHER" id="PTHR43423:SF1">
    <property type="entry name" value="ABC TRANSPORTER I FAMILY MEMBER 17"/>
    <property type="match status" value="1"/>
</dbReference>
<dbReference type="InterPro" id="IPR003593">
    <property type="entry name" value="AAA+_ATPase"/>
</dbReference>
<dbReference type="CDD" id="cd03228">
    <property type="entry name" value="ABCC_MRP_Like"/>
    <property type="match status" value="1"/>
</dbReference>
<dbReference type="Gene3D" id="3.40.50.300">
    <property type="entry name" value="P-loop containing nucleotide triphosphate hydrolases"/>
    <property type="match status" value="1"/>
</dbReference>
<dbReference type="HOGENOM" id="CLU_000604_1_22_9"/>
<dbReference type="InterPro" id="IPR017871">
    <property type="entry name" value="ABC_transporter-like_CS"/>
</dbReference>
<keyword evidence="3" id="KW-0067">ATP-binding</keyword>
<dbReference type="RefSeq" id="WP_025435139.1">
    <property type="nucleotide sequence ID" value="NZ_CP007452.1"/>
</dbReference>
<feature type="domain" description="ABC transporter" evidence="4">
    <location>
        <begin position="2"/>
        <end position="211"/>
    </location>
</feature>
<protein>
    <submittedName>
        <fullName evidence="5">ABC-type transport system permease component PstB</fullName>
        <ecNumber evidence="5">3.6.3.27</ecNumber>
    </submittedName>
</protein>
<dbReference type="Pfam" id="PF00005">
    <property type="entry name" value="ABC_tran"/>
    <property type="match status" value="1"/>
</dbReference>
<dbReference type="InterPro" id="IPR003439">
    <property type="entry name" value="ABC_transporter-like_ATP-bd"/>
</dbReference>
<dbReference type="eggNOG" id="COG1136">
    <property type="taxonomic scope" value="Bacteria"/>
</dbReference>
<dbReference type="InterPro" id="IPR027417">
    <property type="entry name" value="P-loop_NTPase"/>
</dbReference>
<evidence type="ECO:0000313" key="5">
    <source>
        <dbReference type="EMBL" id="AHM56111.1"/>
    </source>
</evidence>
<evidence type="ECO:0000259" key="4">
    <source>
        <dbReference type="PROSITE" id="PS50893"/>
    </source>
</evidence>
<dbReference type="Proteomes" id="UP000019591">
    <property type="component" value="Chromosome"/>
</dbReference>
<proteinExistence type="predicted"/>
<sequence>MFEFKDVKYKNIVHIPGGTIEKGKVTTLVGESGGGKTTILKMLNKLISPTQGEILYEGRELSKTDSIAHRRQVTMLSQNPVVFEGSIKDNLVAGLNFQSRPIPEDSALKRVLEQVSLKKELEEASDRLSGGERQRLALGRILLLDSPVYLLDEPSSALDDHTEGLIIDMITDYVRRNNKTLVMVTHSRSVAQKYSDVVFKVSNGVCALEGL</sequence>
<dbReference type="STRING" id="1286171.EAL2_c08110"/>
<evidence type="ECO:0000256" key="3">
    <source>
        <dbReference type="ARBA" id="ARBA00022840"/>
    </source>
</evidence>
<dbReference type="EMBL" id="CP007452">
    <property type="protein sequence ID" value="AHM56111.1"/>
    <property type="molecule type" value="Genomic_DNA"/>
</dbReference>
<keyword evidence="5" id="KW-0378">Hydrolase</keyword>
<reference evidence="5 6" key="1">
    <citation type="journal article" date="2014" name="Genome Announc.">
        <title>Complete Genome Sequence of Amino Acid-Utilizing Eubacterium acidaminophilum al-2 (DSM 3953).</title>
        <authorList>
            <person name="Poehlein A."/>
            <person name="Andreesen J.R."/>
            <person name="Daniel R."/>
        </authorList>
    </citation>
    <scope>NUCLEOTIDE SEQUENCE [LARGE SCALE GENOMIC DNA]</scope>
    <source>
        <strain evidence="5 6">DSM 3953</strain>
    </source>
</reference>
<dbReference type="PROSITE" id="PS00211">
    <property type="entry name" value="ABC_TRANSPORTER_1"/>
    <property type="match status" value="1"/>
</dbReference>
<dbReference type="SMART" id="SM00382">
    <property type="entry name" value="AAA"/>
    <property type="match status" value="1"/>
</dbReference>
<evidence type="ECO:0000256" key="2">
    <source>
        <dbReference type="ARBA" id="ARBA00022741"/>
    </source>
</evidence>
<evidence type="ECO:0000256" key="1">
    <source>
        <dbReference type="ARBA" id="ARBA00022448"/>
    </source>
</evidence>
<evidence type="ECO:0000313" key="6">
    <source>
        <dbReference type="Proteomes" id="UP000019591"/>
    </source>
</evidence>
<keyword evidence="6" id="KW-1185">Reference proteome</keyword>
<accession>W8U584</accession>
<dbReference type="PANTHER" id="PTHR43423">
    <property type="entry name" value="ABC TRANSPORTER I FAMILY MEMBER 17"/>
    <property type="match status" value="1"/>
</dbReference>
<organism evidence="5 6">
    <name type="scientific">Peptoclostridium acidaminophilum DSM 3953</name>
    <dbReference type="NCBI Taxonomy" id="1286171"/>
    <lineage>
        <taxon>Bacteria</taxon>
        <taxon>Bacillati</taxon>
        <taxon>Bacillota</taxon>
        <taxon>Clostridia</taxon>
        <taxon>Peptostreptococcales</taxon>
        <taxon>Peptoclostridiaceae</taxon>
        <taxon>Peptoclostridium</taxon>
    </lineage>
</organism>
<gene>
    <name evidence="5" type="primary">pstB1</name>
    <name evidence="5" type="ORF">EAL2_c08110</name>
</gene>
<dbReference type="AlphaFoldDB" id="W8U584"/>
<keyword evidence="2" id="KW-0547">Nucleotide-binding</keyword>
<dbReference type="PATRIC" id="fig|1286171.3.peg.758"/>
<dbReference type="KEGG" id="eac:EAL2_c08110"/>
<dbReference type="OrthoDB" id="9785080at2"/>
<name>W8U584_PEPAC</name>